<gene>
    <name evidence="1" type="ORF">PODLI_1B024002</name>
</gene>
<organism evidence="1 2">
    <name type="scientific">Podarcis lilfordi</name>
    <name type="common">Lilford's wall lizard</name>
    <dbReference type="NCBI Taxonomy" id="74358"/>
    <lineage>
        <taxon>Eukaryota</taxon>
        <taxon>Metazoa</taxon>
        <taxon>Chordata</taxon>
        <taxon>Craniata</taxon>
        <taxon>Vertebrata</taxon>
        <taxon>Euteleostomi</taxon>
        <taxon>Lepidosauria</taxon>
        <taxon>Squamata</taxon>
        <taxon>Bifurcata</taxon>
        <taxon>Unidentata</taxon>
        <taxon>Episquamata</taxon>
        <taxon>Laterata</taxon>
        <taxon>Lacertibaenia</taxon>
        <taxon>Lacertidae</taxon>
        <taxon>Podarcis</taxon>
    </lineage>
</organism>
<name>A0AA35KF14_9SAUR</name>
<evidence type="ECO:0000313" key="1">
    <source>
        <dbReference type="EMBL" id="CAI5776099.1"/>
    </source>
</evidence>
<dbReference type="EMBL" id="OX395130">
    <property type="protein sequence ID" value="CAI5776099.1"/>
    <property type="molecule type" value="Genomic_DNA"/>
</dbReference>
<accession>A0AA35KF14</accession>
<keyword evidence="2" id="KW-1185">Reference proteome</keyword>
<evidence type="ECO:0000313" key="2">
    <source>
        <dbReference type="Proteomes" id="UP001178461"/>
    </source>
</evidence>
<dbReference type="Proteomes" id="UP001178461">
    <property type="component" value="Chromosome 5"/>
</dbReference>
<protein>
    <submittedName>
        <fullName evidence="1">Uncharacterized protein</fullName>
    </submittedName>
</protein>
<proteinExistence type="predicted"/>
<dbReference type="AlphaFoldDB" id="A0AA35KF14"/>
<reference evidence="1" key="1">
    <citation type="submission" date="2022-12" db="EMBL/GenBank/DDBJ databases">
        <authorList>
            <person name="Alioto T."/>
            <person name="Alioto T."/>
            <person name="Gomez Garrido J."/>
        </authorList>
    </citation>
    <scope>NUCLEOTIDE SEQUENCE</scope>
</reference>
<sequence length="109" mass="11967">MAVLFWGISVQEIPHSGDGVCCWVPINPPVFVTCPQAVPGKRDYSENQVVFHSRTDTFISILQGVSFIQGCSSKGLCCLHNLVSIFLQQCKVSLKALYITPPPLIFGEL</sequence>